<dbReference type="PANTHER" id="PTHR33361:SF2">
    <property type="entry name" value="DUF885 DOMAIN-CONTAINING PROTEIN"/>
    <property type="match status" value="1"/>
</dbReference>
<keyword evidence="3" id="KW-1185">Reference proteome</keyword>
<sequence length="660" mass="71216">MPSPAWRGGDGPPRARIPSTPWTRGPPGSWPPTEPASSAPPPIRMCEESMMPSHESPESSPRSARGGPVLAPSPASSGVPPPGVPPASGPPAKTLRDLADEYARLLSAHDPRAAATTGMPGQALLPDFSPEALASRLACERSLRVRVEAVVDGLGPSDRILRDQLLDRLTSSIDLIDSGEEGGSLGSLASPFQRIREELISPRLAPEPGGPEEADLAEAEAKWEDAWNLHRIRLEALPASLEGLSASLEASAARGVIAPLSQVDVVVGQARDLAQRTWWHPPEDLPATLRVGIQDAEALARRAITDFADHLRANLAPRAPRAEGVGPRRHALWMRRLLGTRVDPEETYAWAEQELEEVIAEQDAVAADILGPGAVAADLDAHLRSDPSQGLSPRDYIAWAQETADQAWDAVVGTVLDPPDVLGRPVVRLGEPGGGVHYEEPGEVGGRRRPGTMLRSPAQGDEVMWPWAERTTVLHETVPGHHAHSGWHAVDSRLSPWQRHLGRVPGCNEGWALYGESLGREMGLLSDPADHFGWLAARRWRLARTLVDLGVHSHLSVPAHVSALPGASGTWDRATVTALLRHHTVISEGFLRFEVARQLGWPAQALSYVLGERVWLAGRRAAEARALSEGRPWGRAELRDFHNRSIALGSLGLDLLERSL</sequence>
<feature type="compositionally biased region" description="Pro residues" evidence="1">
    <location>
        <begin position="28"/>
        <end position="43"/>
    </location>
</feature>
<dbReference type="AlphaFoldDB" id="A0A3P1UTS9"/>
<feature type="region of interest" description="Disordered" evidence="1">
    <location>
        <begin position="1"/>
        <end position="94"/>
    </location>
</feature>
<evidence type="ECO:0000313" key="2">
    <source>
        <dbReference type="EMBL" id="RRD25252.1"/>
    </source>
</evidence>
<evidence type="ECO:0000313" key="3">
    <source>
        <dbReference type="Proteomes" id="UP000271272"/>
    </source>
</evidence>
<dbReference type="InterPro" id="IPR010281">
    <property type="entry name" value="DUF885"/>
</dbReference>
<proteinExistence type="predicted"/>
<organism evidence="2 3">
    <name type="scientific">Actinomyces bowdenii</name>
    <dbReference type="NCBI Taxonomy" id="131109"/>
    <lineage>
        <taxon>Bacteria</taxon>
        <taxon>Bacillati</taxon>
        <taxon>Actinomycetota</taxon>
        <taxon>Actinomycetes</taxon>
        <taxon>Actinomycetales</taxon>
        <taxon>Actinomycetaceae</taxon>
        <taxon>Actinomyces</taxon>
    </lineage>
</organism>
<dbReference type="OrthoDB" id="9760040at2"/>
<evidence type="ECO:0000256" key="1">
    <source>
        <dbReference type="SAM" id="MobiDB-lite"/>
    </source>
</evidence>
<protein>
    <submittedName>
        <fullName evidence="2">DUF885 domain-containing protein</fullName>
    </submittedName>
</protein>
<gene>
    <name evidence="2" type="ORF">EII10_10730</name>
</gene>
<comment type="caution">
    <text evidence="2">The sequence shown here is derived from an EMBL/GenBank/DDBJ whole genome shotgun (WGS) entry which is preliminary data.</text>
</comment>
<dbReference type="Proteomes" id="UP000271272">
    <property type="component" value="Unassembled WGS sequence"/>
</dbReference>
<reference evidence="2 3" key="1">
    <citation type="submission" date="2018-11" db="EMBL/GenBank/DDBJ databases">
        <title>Genomes From Bacteria Associated with the Canine Oral Cavity: a Test Case for Automated Genome-Based Taxonomic Assignment.</title>
        <authorList>
            <person name="Coil D.A."/>
            <person name="Jospin G."/>
            <person name="Darling A.E."/>
            <person name="Wallis C."/>
            <person name="Davis I.J."/>
            <person name="Harris S."/>
            <person name="Eisen J.A."/>
            <person name="Holcombe L.J."/>
            <person name="O'Flynn C."/>
        </authorList>
    </citation>
    <scope>NUCLEOTIDE SEQUENCE [LARGE SCALE GENOMIC DNA]</scope>
    <source>
        <strain evidence="2 3">OH5050</strain>
    </source>
</reference>
<accession>A0A3P1UTS9</accession>
<dbReference type="PANTHER" id="PTHR33361">
    <property type="entry name" value="GLR0591 PROTEIN"/>
    <property type="match status" value="1"/>
</dbReference>
<feature type="compositionally biased region" description="Low complexity" evidence="1">
    <location>
        <begin position="48"/>
        <end position="78"/>
    </location>
</feature>
<dbReference type="Pfam" id="PF05960">
    <property type="entry name" value="DUF885"/>
    <property type="match status" value="1"/>
</dbReference>
<feature type="region of interest" description="Disordered" evidence="1">
    <location>
        <begin position="432"/>
        <end position="456"/>
    </location>
</feature>
<feature type="compositionally biased region" description="Pro residues" evidence="1">
    <location>
        <begin position="79"/>
        <end position="89"/>
    </location>
</feature>
<dbReference type="EMBL" id="RQZC01000024">
    <property type="protein sequence ID" value="RRD25252.1"/>
    <property type="molecule type" value="Genomic_DNA"/>
</dbReference>
<name>A0A3P1UTS9_9ACTO</name>